<name>A0A1S0U2F7_LOALO</name>
<protein>
    <submittedName>
        <fullName evidence="1">Uncharacterized protein</fullName>
    </submittedName>
</protein>
<dbReference type="GeneID" id="9942488"/>
<reference evidence="1" key="1">
    <citation type="submission" date="2012-04" db="EMBL/GenBank/DDBJ databases">
        <title>The Genome Sequence of Loa loa.</title>
        <authorList>
            <consortium name="The Broad Institute Genome Sequencing Platform"/>
            <consortium name="Broad Institute Genome Sequencing Center for Infectious Disease"/>
            <person name="Nutman T.B."/>
            <person name="Fink D.L."/>
            <person name="Russ C."/>
            <person name="Young S."/>
            <person name="Zeng Q."/>
            <person name="Gargeya S."/>
            <person name="Alvarado L."/>
            <person name="Berlin A."/>
            <person name="Chapman S.B."/>
            <person name="Chen Z."/>
            <person name="Freedman E."/>
            <person name="Gellesch M."/>
            <person name="Goldberg J."/>
            <person name="Griggs A."/>
            <person name="Gujja S."/>
            <person name="Heilman E.R."/>
            <person name="Heiman D."/>
            <person name="Howarth C."/>
            <person name="Mehta T."/>
            <person name="Neiman D."/>
            <person name="Pearson M."/>
            <person name="Roberts A."/>
            <person name="Saif S."/>
            <person name="Shea T."/>
            <person name="Shenoy N."/>
            <person name="Sisk P."/>
            <person name="Stolte C."/>
            <person name="Sykes S."/>
            <person name="White J."/>
            <person name="Yandava C."/>
            <person name="Haas B."/>
            <person name="Henn M.R."/>
            <person name="Nusbaum C."/>
            <person name="Birren B."/>
        </authorList>
    </citation>
    <scope>NUCLEOTIDE SEQUENCE [LARGE SCALE GENOMIC DNA]</scope>
</reference>
<gene>
    <name evidence="1" type="ORF">LOAG_05086</name>
</gene>
<dbReference type="RefSeq" id="XP_003140671.1">
    <property type="nucleotide sequence ID" value="XM_003140623.1"/>
</dbReference>
<proteinExistence type="predicted"/>
<accession>A0A1S0U2F7</accession>
<dbReference type="AlphaFoldDB" id="A0A1S0U2F7"/>
<evidence type="ECO:0000313" key="1">
    <source>
        <dbReference type="EMBL" id="EFO23402.1"/>
    </source>
</evidence>
<dbReference type="InParanoid" id="A0A1S0U2F7"/>
<dbReference type="EMBL" id="JH712612">
    <property type="protein sequence ID" value="EFO23402.1"/>
    <property type="molecule type" value="Genomic_DNA"/>
</dbReference>
<sequence>MIISRRKFVAYQFSEEKPANLKIGIKSRITEKRNKKLEKSNRNYLKQKEVVKEAKSLNHISTASDDHPLAVDGFQKITFGKTTGDNDLEHGFMISDQDDQDDMQVLLNGRSKNFF</sequence>
<dbReference type="KEGG" id="loa:LOAG_05086"/>
<dbReference type="CTD" id="9942488"/>
<organism evidence="1">
    <name type="scientific">Loa loa</name>
    <name type="common">Eye worm</name>
    <name type="synonym">Filaria loa</name>
    <dbReference type="NCBI Taxonomy" id="7209"/>
    <lineage>
        <taxon>Eukaryota</taxon>
        <taxon>Metazoa</taxon>
        <taxon>Ecdysozoa</taxon>
        <taxon>Nematoda</taxon>
        <taxon>Chromadorea</taxon>
        <taxon>Rhabditida</taxon>
        <taxon>Spirurina</taxon>
        <taxon>Spiruromorpha</taxon>
        <taxon>Filarioidea</taxon>
        <taxon>Onchocercidae</taxon>
        <taxon>Loa</taxon>
    </lineage>
</organism>